<feature type="chain" id="PRO_5037031253" evidence="2">
    <location>
        <begin position="24"/>
        <end position="152"/>
    </location>
</feature>
<keyword evidence="1" id="KW-0472">Membrane</keyword>
<keyword evidence="2" id="KW-0732">Signal</keyword>
<protein>
    <submittedName>
        <fullName evidence="3">Uncharacterized protein</fullName>
    </submittedName>
</protein>
<dbReference type="AlphaFoldDB" id="A0A974DMW2"/>
<evidence type="ECO:0000313" key="3">
    <source>
        <dbReference type="EMBL" id="OCT93567.1"/>
    </source>
</evidence>
<dbReference type="EMBL" id="CM004468">
    <property type="protein sequence ID" value="OCT93567.1"/>
    <property type="molecule type" value="Genomic_DNA"/>
</dbReference>
<accession>A0A974DMW2</accession>
<feature type="transmembrane region" description="Helical" evidence="1">
    <location>
        <begin position="129"/>
        <end position="148"/>
    </location>
</feature>
<sequence length="152" mass="16568">MSVSSPGLLLGFVFSWVTWGLWCCPVDLANLGLTHFLESSVSISRSCIYLLGSKVPSKGQSFSGLEFRMGPRGPISGALTPHCMYRSTTKGPSHFFHMIKICLKLAPGLVTHSNQSLANSMRLYESKPLIGWMWITLGGGCFVILTDYSGFG</sequence>
<keyword evidence="1" id="KW-1133">Transmembrane helix</keyword>
<name>A0A974DMW2_XENLA</name>
<dbReference type="Proteomes" id="UP000694892">
    <property type="component" value="Chromosome 2L"/>
</dbReference>
<evidence type="ECO:0000256" key="1">
    <source>
        <dbReference type="SAM" id="Phobius"/>
    </source>
</evidence>
<evidence type="ECO:0000313" key="4">
    <source>
        <dbReference type="Proteomes" id="UP000694892"/>
    </source>
</evidence>
<organism evidence="3 4">
    <name type="scientific">Xenopus laevis</name>
    <name type="common">African clawed frog</name>
    <dbReference type="NCBI Taxonomy" id="8355"/>
    <lineage>
        <taxon>Eukaryota</taxon>
        <taxon>Metazoa</taxon>
        <taxon>Chordata</taxon>
        <taxon>Craniata</taxon>
        <taxon>Vertebrata</taxon>
        <taxon>Euteleostomi</taxon>
        <taxon>Amphibia</taxon>
        <taxon>Batrachia</taxon>
        <taxon>Anura</taxon>
        <taxon>Pipoidea</taxon>
        <taxon>Pipidae</taxon>
        <taxon>Xenopodinae</taxon>
        <taxon>Xenopus</taxon>
        <taxon>Xenopus</taxon>
    </lineage>
</organism>
<evidence type="ECO:0000256" key="2">
    <source>
        <dbReference type="SAM" id="SignalP"/>
    </source>
</evidence>
<keyword evidence="1" id="KW-0812">Transmembrane</keyword>
<reference evidence="4" key="1">
    <citation type="journal article" date="2016" name="Nature">
        <title>Genome evolution in the allotetraploid frog Xenopus laevis.</title>
        <authorList>
            <person name="Session A.M."/>
            <person name="Uno Y."/>
            <person name="Kwon T."/>
            <person name="Chapman J.A."/>
            <person name="Toyoda A."/>
            <person name="Takahashi S."/>
            <person name="Fukui A."/>
            <person name="Hikosaka A."/>
            <person name="Suzuki A."/>
            <person name="Kondo M."/>
            <person name="van Heeringen S.J."/>
            <person name="Quigley I."/>
            <person name="Heinz S."/>
            <person name="Ogino H."/>
            <person name="Ochi H."/>
            <person name="Hellsten U."/>
            <person name="Lyons J.B."/>
            <person name="Simakov O."/>
            <person name="Putnam N."/>
            <person name="Stites J."/>
            <person name="Kuroki Y."/>
            <person name="Tanaka T."/>
            <person name="Michiue T."/>
            <person name="Watanabe M."/>
            <person name="Bogdanovic O."/>
            <person name="Lister R."/>
            <person name="Georgiou G."/>
            <person name="Paranjpe S.S."/>
            <person name="van Kruijsbergen I."/>
            <person name="Shu S."/>
            <person name="Carlson J."/>
            <person name="Kinoshita T."/>
            <person name="Ohta Y."/>
            <person name="Mawaribuchi S."/>
            <person name="Jenkins J."/>
            <person name="Grimwood J."/>
            <person name="Schmutz J."/>
            <person name="Mitros T."/>
            <person name="Mozaffari S.V."/>
            <person name="Suzuki Y."/>
            <person name="Haramoto Y."/>
            <person name="Yamamoto T.S."/>
            <person name="Takagi C."/>
            <person name="Heald R."/>
            <person name="Miller K."/>
            <person name="Haudenschild C."/>
            <person name="Kitzman J."/>
            <person name="Nakayama T."/>
            <person name="Izutsu Y."/>
            <person name="Robert J."/>
            <person name="Fortriede J."/>
            <person name="Burns K."/>
            <person name="Lotay V."/>
            <person name="Karimi K."/>
            <person name="Yasuoka Y."/>
            <person name="Dichmann D.S."/>
            <person name="Flajnik M.F."/>
            <person name="Houston D.W."/>
            <person name="Shendure J."/>
            <person name="DuPasquier L."/>
            <person name="Vize P.D."/>
            <person name="Zorn A.M."/>
            <person name="Ito M."/>
            <person name="Marcotte E.M."/>
            <person name="Wallingford J.B."/>
            <person name="Ito Y."/>
            <person name="Asashima M."/>
            <person name="Ueno N."/>
            <person name="Matsuda Y."/>
            <person name="Veenstra G.J."/>
            <person name="Fujiyama A."/>
            <person name="Harland R.M."/>
            <person name="Taira M."/>
            <person name="Rokhsar D.S."/>
        </authorList>
    </citation>
    <scope>NUCLEOTIDE SEQUENCE [LARGE SCALE GENOMIC DNA]</scope>
    <source>
        <strain evidence="4">J</strain>
    </source>
</reference>
<feature type="signal peptide" evidence="2">
    <location>
        <begin position="1"/>
        <end position="23"/>
    </location>
</feature>
<proteinExistence type="predicted"/>
<gene>
    <name evidence="3" type="ORF">XELAEV_18011242mg</name>
</gene>